<reference evidence="1" key="1">
    <citation type="submission" date="2020-03" db="EMBL/GenBank/DDBJ databases">
        <title>The deep terrestrial virosphere.</title>
        <authorList>
            <person name="Holmfeldt K."/>
            <person name="Nilsson E."/>
            <person name="Simone D."/>
            <person name="Lopez-Fernandez M."/>
            <person name="Wu X."/>
            <person name="de Brujin I."/>
            <person name="Lundin D."/>
            <person name="Andersson A."/>
            <person name="Bertilsson S."/>
            <person name="Dopson M."/>
        </authorList>
    </citation>
    <scope>NUCLEOTIDE SEQUENCE</scope>
    <source>
        <strain evidence="1">MM415B01367</strain>
    </source>
</reference>
<organism evidence="1">
    <name type="scientific">viral metagenome</name>
    <dbReference type="NCBI Taxonomy" id="1070528"/>
    <lineage>
        <taxon>unclassified sequences</taxon>
        <taxon>metagenomes</taxon>
        <taxon>organismal metagenomes</taxon>
    </lineage>
</organism>
<evidence type="ECO:0000313" key="1">
    <source>
        <dbReference type="EMBL" id="QJA59094.1"/>
    </source>
</evidence>
<dbReference type="EMBL" id="MT141353">
    <property type="protein sequence ID" value="QJA59094.1"/>
    <property type="molecule type" value="Genomic_DNA"/>
</dbReference>
<dbReference type="PANTHER" id="PTHR36891:SF1">
    <property type="entry name" value="OS01G0127400 PROTEIN"/>
    <property type="match status" value="1"/>
</dbReference>
<dbReference type="PANTHER" id="PTHR36891">
    <property type="entry name" value="OS01G0127400 PROTEIN"/>
    <property type="match status" value="1"/>
</dbReference>
<sequence length="325" mass="35101">MNIVLIIPTGIGAKIGGHAGDANPVCKLLASLSDTLITHPNVVNASDINEMPENVFYVEGSMLDRFLVGEFCLKQPLQNRILVVVNDPVRNDTYNAVQAAEVTIGIDVGILELKTPLRMVANFEGGIATGDITGWQELVEQVENMDFDALAIHTPIEVPREVALSYYRTGGVNPWGGVEAKASKLIASALNKPVAHAPLENTDPEDTELYRIMDEVVDPRIAPEAISSCYLHCVLKGLNKAPRISSSGLSCNDIDVLVSPYGCFGNPHKACLEQGIPVIVVRENNTILSFIPPQQCIVVENYWEAAGVIACMKAGVSRVSVRAMK</sequence>
<protein>
    <recommendedName>
        <fullName evidence="2">DUF3326 domain-containing protein</fullName>
    </recommendedName>
</protein>
<dbReference type="AlphaFoldDB" id="A0A6M3INV4"/>
<accession>A0A6M3INV4</accession>
<name>A0A6M3INV4_9ZZZZ</name>
<proteinExistence type="predicted"/>
<dbReference type="InterPro" id="IPR021763">
    <property type="entry name" value="DUF3326"/>
</dbReference>
<evidence type="ECO:0008006" key="2">
    <source>
        <dbReference type="Google" id="ProtNLM"/>
    </source>
</evidence>
<dbReference type="Pfam" id="PF11805">
    <property type="entry name" value="DUF3326"/>
    <property type="match status" value="1"/>
</dbReference>
<gene>
    <name evidence="1" type="ORF">MM415B01367_0025</name>
</gene>